<dbReference type="PRINTS" id="PR00081">
    <property type="entry name" value="GDHRDH"/>
</dbReference>
<keyword evidence="2" id="KW-0560">Oxidoreductase</keyword>
<dbReference type="InterPro" id="IPR002347">
    <property type="entry name" value="SDR_fam"/>
</dbReference>
<evidence type="ECO:0000313" key="4">
    <source>
        <dbReference type="Proteomes" id="UP001551695"/>
    </source>
</evidence>
<reference evidence="3 4" key="1">
    <citation type="submission" date="2024-06" db="EMBL/GenBank/DDBJ databases">
        <title>The Natural Products Discovery Center: Release of the First 8490 Sequenced Strains for Exploring Actinobacteria Biosynthetic Diversity.</title>
        <authorList>
            <person name="Kalkreuter E."/>
            <person name="Kautsar S.A."/>
            <person name="Yang D."/>
            <person name="Bader C.D."/>
            <person name="Teijaro C.N."/>
            <person name="Fluegel L."/>
            <person name="Davis C.M."/>
            <person name="Simpson J.R."/>
            <person name="Lauterbach L."/>
            <person name="Steele A.D."/>
            <person name="Gui C."/>
            <person name="Meng S."/>
            <person name="Li G."/>
            <person name="Viehrig K."/>
            <person name="Ye F."/>
            <person name="Su P."/>
            <person name="Kiefer A.F."/>
            <person name="Nichols A."/>
            <person name="Cepeda A.J."/>
            <person name="Yan W."/>
            <person name="Fan B."/>
            <person name="Jiang Y."/>
            <person name="Adhikari A."/>
            <person name="Zheng C.-J."/>
            <person name="Schuster L."/>
            <person name="Cowan T.M."/>
            <person name="Smanski M.J."/>
            <person name="Chevrette M.G."/>
            <person name="De Carvalho L.P.S."/>
            <person name="Shen B."/>
        </authorList>
    </citation>
    <scope>NUCLEOTIDE SEQUENCE [LARGE SCALE GENOMIC DNA]</scope>
    <source>
        <strain evidence="3 4">NPDC050403</strain>
    </source>
</reference>
<dbReference type="SUPFAM" id="SSF51735">
    <property type="entry name" value="NAD(P)-binding Rossmann-fold domains"/>
    <property type="match status" value="1"/>
</dbReference>
<gene>
    <name evidence="3" type="ORF">AB0I48_03000</name>
</gene>
<name>A0ABV3FM49_9NOCA</name>
<evidence type="ECO:0000313" key="3">
    <source>
        <dbReference type="EMBL" id="MEV0706509.1"/>
    </source>
</evidence>
<dbReference type="EMBL" id="JBFAKC010000001">
    <property type="protein sequence ID" value="MEV0706509.1"/>
    <property type="molecule type" value="Genomic_DNA"/>
</dbReference>
<dbReference type="PANTHER" id="PTHR44196:SF1">
    <property type="entry name" value="DEHYDROGENASE_REDUCTASE SDR FAMILY MEMBER 7B"/>
    <property type="match status" value="1"/>
</dbReference>
<dbReference type="RefSeq" id="WP_357779750.1">
    <property type="nucleotide sequence ID" value="NZ_JBFAKC010000001.1"/>
</dbReference>
<accession>A0ABV3FM49</accession>
<dbReference type="CDD" id="cd05233">
    <property type="entry name" value="SDR_c"/>
    <property type="match status" value="1"/>
</dbReference>
<dbReference type="Pfam" id="PF00106">
    <property type="entry name" value="adh_short"/>
    <property type="match status" value="1"/>
</dbReference>
<comment type="similarity">
    <text evidence="1">Belongs to the short-chain dehydrogenases/reductases (SDR) family.</text>
</comment>
<dbReference type="Proteomes" id="UP001551695">
    <property type="component" value="Unassembled WGS sequence"/>
</dbReference>
<proteinExistence type="inferred from homology"/>
<evidence type="ECO:0000256" key="2">
    <source>
        <dbReference type="ARBA" id="ARBA00023002"/>
    </source>
</evidence>
<dbReference type="InterPro" id="IPR036291">
    <property type="entry name" value="NAD(P)-bd_dom_sf"/>
</dbReference>
<dbReference type="Gene3D" id="3.40.50.720">
    <property type="entry name" value="NAD(P)-binding Rossmann-like Domain"/>
    <property type="match status" value="1"/>
</dbReference>
<evidence type="ECO:0000256" key="1">
    <source>
        <dbReference type="ARBA" id="ARBA00006484"/>
    </source>
</evidence>
<organism evidence="3 4">
    <name type="scientific">Nocardia aurea</name>
    <dbReference type="NCBI Taxonomy" id="2144174"/>
    <lineage>
        <taxon>Bacteria</taxon>
        <taxon>Bacillati</taxon>
        <taxon>Actinomycetota</taxon>
        <taxon>Actinomycetes</taxon>
        <taxon>Mycobacteriales</taxon>
        <taxon>Nocardiaceae</taxon>
        <taxon>Nocardia</taxon>
    </lineage>
</organism>
<dbReference type="PANTHER" id="PTHR44196">
    <property type="entry name" value="DEHYDROGENASE/REDUCTASE SDR FAMILY MEMBER 7B"/>
    <property type="match status" value="1"/>
</dbReference>
<keyword evidence="4" id="KW-1185">Reference proteome</keyword>
<protein>
    <submittedName>
        <fullName evidence="3">SDR family NAD(P)-dependent oxidoreductase</fullName>
    </submittedName>
</protein>
<sequence length="284" mass="30714">MLEFRPAPVRFADRLRPGGLRPDRAPRCPADSLGGLCVLVTDACSDVGRATATRLAMRGARLVLVARRSDQLVGVCEEITATGGLARWHRCDLSALGDIDQLVDWVRGEFGAVDVLVNNATRPQRRPVTQSLDRFRDYQRTMAANYFGPLRLTLGLLPAMLQSGSGHVINVGPLHPNAAATPYFASYASSVAAWTTFGQCADAELAPHGIQVSAVRYPVTGTDTDEAAADFAVTAAESARTIENTIRERYDTPRSRRPALTRALRGLADAAPRSTQRLIDAFGR</sequence>
<comment type="caution">
    <text evidence="3">The sequence shown here is derived from an EMBL/GenBank/DDBJ whole genome shotgun (WGS) entry which is preliminary data.</text>
</comment>